<keyword evidence="8" id="KW-0456">Lyase</keyword>
<evidence type="ECO:0000313" key="9">
    <source>
        <dbReference type="Proteomes" id="UP000236724"/>
    </source>
</evidence>
<gene>
    <name evidence="8" type="ORF">MBHS_01989</name>
</gene>
<evidence type="ECO:0000256" key="5">
    <source>
        <dbReference type="ARBA" id="ARBA00023004"/>
    </source>
</evidence>
<dbReference type="EMBL" id="FMSV02000437">
    <property type="protein sequence ID" value="SEH06134.1"/>
    <property type="molecule type" value="Genomic_DNA"/>
</dbReference>
<reference evidence="8 9" key="1">
    <citation type="submission" date="2016-10" db="EMBL/GenBank/DDBJ databases">
        <authorList>
            <person name="de Groot N.N."/>
        </authorList>
    </citation>
    <scope>NUCLEOTIDE SEQUENCE [LARGE SCALE GENOMIC DNA]</scope>
    <source>
        <strain evidence="8">MBHS1</strain>
    </source>
</reference>
<dbReference type="InterPro" id="IPR013785">
    <property type="entry name" value="Aldolase_TIM"/>
</dbReference>
<dbReference type="Gene3D" id="3.20.20.70">
    <property type="entry name" value="Aldolase class I"/>
    <property type="match status" value="1"/>
</dbReference>
<dbReference type="RefSeq" id="WP_103919961.1">
    <property type="nucleotide sequence ID" value="NZ_FMSV02000437.1"/>
</dbReference>
<dbReference type="InterPro" id="IPR012840">
    <property type="entry name" value="NrdG2"/>
</dbReference>
<comment type="cofactor">
    <cofactor evidence="1">
        <name>[4Fe-4S] cluster</name>
        <dbReference type="ChEBI" id="CHEBI:49883"/>
    </cofactor>
</comment>
<dbReference type="Pfam" id="PF04055">
    <property type="entry name" value="Radical_SAM"/>
    <property type="match status" value="1"/>
</dbReference>
<dbReference type="OrthoDB" id="9782387at2"/>
<dbReference type="AlphaFoldDB" id="A0A1H6FAS5"/>
<sequence length="194" mass="21494">MPLKIGGLTPFTLIDFPGQLAAVLFCQGCCWDCAYCHNQHLLPVSTPPTISWQEVIDFLQARQGFLDGVVFSGGEPLIQAELLDAIKAIRQLGFKTALHTAGTSPQRLQRVLPYLDWVGFDIKAAFADYEKVTEVPDSGLKAEQSLKLLLDSGVAYELRTTFDPKLLNAQDLTRLKADLKRYGVVSKITQLRTI</sequence>
<dbReference type="CDD" id="cd01335">
    <property type="entry name" value="Radical_SAM"/>
    <property type="match status" value="1"/>
</dbReference>
<evidence type="ECO:0000256" key="6">
    <source>
        <dbReference type="ARBA" id="ARBA00023014"/>
    </source>
</evidence>
<dbReference type="GO" id="GO:0016829">
    <property type="term" value="F:lyase activity"/>
    <property type="evidence" value="ECO:0007669"/>
    <property type="project" value="UniProtKB-KW"/>
</dbReference>
<proteinExistence type="predicted"/>
<dbReference type="InterPro" id="IPR007197">
    <property type="entry name" value="rSAM"/>
</dbReference>
<evidence type="ECO:0000259" key="7">
    <source>
        <dbReference type="PROSITE" id="PS51918"/>
    </source>
</evidence>
<dbReference type="SFLD" id="SFLDS00029">
    <property type="entry name" value="Radical_SAM"/>
    <property type="match status" value="1"/>
</dbReference>
<dbReference type="NCBIfam" id="TIGR02495">
    <property type="entry name" value="NrdG2"/>
    <property type="match status" value="1"/>
</dbReference>
<keyword evidence="9" id="KW-1185">Reference proteome</keyword>
<keyword evidence="8" id="KW-0670">Pyruvate</keyword>
<dbReference type="Proteomes" id="UP000236724">
    <property type="component" value="Unassembled WGS sequence"/>
</dbReference>
<dbReference type="PANTHER" id="PTHR30352">
    <property type="entry name" value="PYRUVATE FORMATE-LYASE-ACTIVATING ENZYME"/>
    <property type="match status" value="1"/>
</dbReference>
<accession>A0A1H6FAS5</accession>
<keyword evidence="6" id="KW-0411">Iron-sulfur</keyword>
<protein>
    <submittedName>
        <fullName evidence="8">Pyruvate formate lyase-activating enzyme 1</fullName>
    </submittedName>
</protein>
<dbReference type="PROSITE" id="PS51918">
    <property type="entry name" value="RADICAL_SAM"/>
    <property type="match status" value="1"/>
</dbReference>
<dbReference type="InterPro" id="IPR034457">
    <property type="entry name" value="Organic_radical-activating"/>
</dbReference>
<evidence type="ECO:0000313" key="8">
    <source>
        <dbReference type="EMBL" id="SEH06134.1"/>
    </source>
</evidence>
<feature type="domain" description="Radical SAM core" evidence="7">
    <location>
        <begin position="15"/>
        <end position="194"/>
    </location>
</feature>
<name>A0A1H6FAS5_9GAMM</name>
<dbReference type="InterPro" id="IPR058240">
    <property type="entry name" value="rSAM_sf"/>
</dbReference>
<dbReference type="GO" id="GO:0051539">
    <property type="term" value="F:4 iron, 4 sulfur cluster binding"/>
    <property type="evidence" value="ECO:0007669"/>
    <property type="project" value="UniProtKB-KW"/>
</dbReference>
<dbReference type="SFLD" id="SFLDG01094">
    <property type="entry name" value="Uncharacterised_Radical_SAM_Su"/>
    <property type="match status" value="1"/>
</dbReference>
<keyword evidence="2" id="KW-0004">4Fe-4S</keyword>
<keyword evidence="5" id="KW-0408">Iron</keyword>
<dbReference type="PANTHER" id="PTHR30352:SF13">
    <property type="entry name" value="GLYCYL-RADICAL ENZYME ACTIVATING ENZYME YJJW-RELATED"/>
    <property type="match status" value="1"/>
</dbReference>
<dbReference type="GO" id="GO:0046872">
    <property type="term" value="F:metal ion binding"/>
    <property type="evidence" value="ECO:0007669"/>
    <property type="project" value="UniProtKB-KW"/>
</dbReference>
<keyword evidence="3" id="KW-0949">S-adenosyl-L-methionine</keyword>
<evidence type="ECO:0000256" key="4">
    <source>
        <dbReference type="ARBA" id="ARBA00022723"/>
    </source>
</evidence>
<evidence type="ECO:0000256" key="2">
    <source>
        <dbReference type="ARBA" id="ARBA00022485"/>
    </source>
</evidence>
<organism evidence="8 9">
    <name type="scientific">Candidatus Venteria ishoeyi</name>
    <dbReference type="NCBI Taxonomy" id="1899563"/>
    <lineage>
        <taxon>Bacteria</taxon>
        <taxon>Pseudomonadati</taxon>
        <taxon>Pseudomonadota</taxon>
        <taxon>Gammaproteobacteria</taxon>
        <taxon>Thiotrichales</taxon>
        <taxon>Thiotrichaceae</taxon>
        <taxon>Venteria</taxon>
    </lineage>
</organism>
<keyword evidence="4" id="KW-0479">Metal-binding</keyword>
<evidence type="ECO:0000256" key="1">
    <source>
        <dbReference type="ARBA" id="ARBA00001966"/>
    </source>
</evidence>
<evidence type="ECO:0000256" key="3">
    <source>
        <dbReference type="ARBA" id="ARBA00022691"/>
    </source>
</evidence>
<dbReference type="SUPFAM" id="SSF102114">
    <property type="entry name" value="Radical SAM enzymes"/>
    <property type="match status" value="1"/>
</dbReference>